<dbReference type="GO" id="GO:0008270">
    <property type="term" value="F:zinc ion binding"/>
    <property type="evidence" value="ECO:0007669"/>
    <property type="project" value="UniProtKB-KW"/>
</dbReference>
<keyword evidence="1 3" id="KW-0863">Zinc-finger</keyword>
<dbReference type="OrthoDB" id="10000441at2759"/>
<protein>
    <recommendedName>
        <fullName evidence="4">RING-type domain-containing protein</fullName>
    </recommendedName>
</protein>
<dbReference type="PROSITE" id="PS50089">
    <property type="entry name" value="ZF_RING_2"/>
    <property type="match status" value="1"/>
</dbReference>
<dbReference type="PANTHER" id="PTHR12109:SF5">
    <property type="entry name" value="RING-TYPE DOMAIN-CONTAINING PROTEIN"/>
    <property type="match status" value="1"/>
</dbReference>
<dbReference type="SUPFAM" id="SSF57850">
    <property type="entry name" value="RING/U-box"/>
    <property type="match status" value="1"/>
</dbReference>
<keyword evidence="1 3" id="KW-0479">Metal-binding</keyword>
<dbReference type="PANTHER" id="PTHR12109">
    <property type="entry name" value="RING FINGER PROTEIN 141-RELATED"/>
    <property type="match status" value="1"/>
</dbReference>
<dbReference type="EMBL" id="NCKV01059056">
    <property type="protein sequence ID" value="RWS00762.1"/>
    <property type="molecule type" value="Genomic_DNA"/>
</dbReference>
<sequence length="84" mass="9970">MCHMLSCKHWFHESCIIEWMKRKSSCPLCRSESQVLLYNNEPKPRDEDHSEAEETDFTFDTFVSVIRAMFTLSDSDDDEEEDDD</sequence>
<evidence type="ECO:0000313" key="5">
    <source>
        <dbReference type="EMBL" id="RWS00762.1"/>
    </source>
</evidence>
<comment type="caution">
    <text evidence="5">The sequence shown here is derived from an EMBL/GenBank/DDBJ whole genome shotgun (WGS) entry which is preliminary data.</text>
</comment>
<dbReference type="InterPro" id="IPR047126">
    <property type="entry name" value="RNF141-like"/>
</dbReference>
<name>A0A443QCN3_9ACAR</name>
<dbReference type="InterPro" id="IPR001841">
    <property type="entry name" value="Znf_RING"/>
</dbReference>
<dbReference type="VEuPathDB" id="VectorBase:LDEU014442"/>
<evidence type="ECO:0000256" key="2">
    <source>
        <dbReference type="ARBA" id="ARBA00022833"/>
    </source>
</evidence>
<keyword evidence="6" id="KW-1185">Reference proteome</keyword>
<dbReference type="Proteomes" id="UP000288716">
    <property type="component" value="Unassembled WGS sequence"/>
</dbReference>
<dbReference type="Pfam" id="PF13639">
    <property type="entry name" value="zf-RING_2"/>
    <property type="match status" value="1"/>
</dbReference>
<evidence type="ECO:0000256" key="1">
    <source>
        <dbReference type="ARBA" id="ARBA00022771"/>
    </source>
</evidence>
<dbReference type="Gene3D" id="3.30.40.10">
    <property type="entry name" value="Zinc/RING finger domain, C3HC4 (zinc finger)"/>
    <property type="match status" value="1"/>
</dbReference>
<evidence type="ECO:0000256" key="3">
    <source>
        <dbReference type="PROSITE-ProRule" id="PRU00175"/>
    </source>
</evidence>
<proteinExistence type="predicted"/>
<dbReference type="AlphaFoldDB" id="A0A443QCN3"/>
<evidence type="ECO:0000313" key="6">
    <source>
        <dbReference type="Proteomes" id="UP000288716"/>
    </source>
</evidence>
<dbReference type="InterPro" id="IPR013083">
    <property type="entry name" value="Znf_RING/FYVE/PHD"/>
</dbReference>
<accession>A0A443QCN3</accession>
<evidence type="ECO:0000259" key="4">
    <source>
        <dbReference type="PROSITE" id="PS50089"/>
    </source>
</evidence>
<organism evidence="5 6">
    <name type="scientific">Leptotrombidium deliense</name>
    <dbReference type="NCBI Taxonomy" id="299467"/>
    <lineage>
        <taxon>Eukaryota</taxon>
        <taxon>Metazoa</taxon>
        <taxon>Ecdysozoa</taxon>
        <taxon>Arthropoda</taxon>
        <taxon>Chelicerata</taxon>
        <taxon>Arachnida</taxon>
        <taxon>Acari</taxon>
        <taxon>Acariformes</taxon>
        <taxon>Trombidiformes</taxon>
        <taxon>Prostigmata</taxon>
        <taxon>Anystina</taxon>
        <taxon>Parasitengona</taxon>
        <taxon>Trombiculoidea</taxon>
        <taxon>Trombiculidae</taxon>
        <taxon>Leptotrombidium</taxon>
    </lineage>
</organism>
<keyword evidence="2" id="KW-0862">Zinc</keyword>
<feature type="domain" description="RING-type" evidence="4">
    <location>
        <begin position="4"/>
        <end position="30"/>
    </location>
</feature>
<gene>
    <name evidence="5" type="ORF">B4U80_15084</name>
</gene>
<reference evidence="5 6" key="1">
    <citation type="journal article" date="2018" name="Gigascience">
        <title>Genomes of trombidid mites reveal novel predicted allergens and laterally-transferred genes associated with secondary metabolism.</title>
        <authorList>
            <person name="Dong X."/>
            <person name="Chaisiri K."/>
            <person name="Xia D."/>
            <person name="Armstrong S.D."/>
            <person name="Fang Y."/>
            <person name="Donnelly M.J."/>
            <person name="Kadowaki T."/>
            <person name="McGarry J.W."/>
            <person name="Darby A.C."/>
            <person name="Makepeace B.L."/>
        </authorList>
    </citation>
    <scope>NUCLEOTIDE SEQUENCE [LARGE SCALE GENOMIC DNA]</scope>
    <source>
        <strain evidence="5">UoL-UT</strain>
    </source>
</reference>